<evidence type="ECO:0000313" key="3">
    <source>
        <dbReference type="Proteomes" id="UP000575241"/>
    </source>
</evidence>
<dbReference type="Gene3D" id="3.40.50.10490">
    <property type="entry name" value="Glucose-6-phosphate isomerase like protein, domain 1"/>
    <property type="match status" value="1"/>
</dbReference>
<reference evidence="2 3" key="1">
    <citation type="submission" date="2020-08" db="EMBL/GenBank/DDBJ databases">
        <title>Functional genomics of gut bacteria from endangered species of beetles.</title>
        <authorList>
            <person name="Carlos-Shanley C."/>
        </authorList>
    </citation>
    <scope>NUCLEOTIDE SEQUENCE [LARGE SCALE GENOMIC DNA]</scope>
    <source>
        <strain evidence="2 3">S00224</strain>
    </source>
</reference>
<dbReference type="SUPFAM" id="SSF56784">
    <property type="entry name" value="HAD-like"/>
    <property type="match status" value="1"/>
</dbReference>
<dbReference type="InterPro" id="IPR046348">
    <property type="entry name" value="SIS_dom_sf"/>
</dbReference>
<dbReference type="GO" id="GO:0016787">
    <property type="term" value="F:hydrolase activity"/>
    <property type="evidence" value="ECO:0007669"/>
    <property type="project" value="UniProtKB-KW"/>
</dbReference>
<feature type="domain" description="SIS" evidence="1">
    <location>
        <begin position="26"/>
        <end position="172"/>
    </location>
</feature>
<dbReference type="Proteomes" id="UP000575241">
    <property type="component" value="Unassembled WGS sequence"/>
</dbReference>
<keyword evidence="3" id="KW-1185">Reference proteome</keyword>
<dbReference type="InterPro" id="IPR036412">
    <property type="entry name" value="HAD-like_sf"/>
</dbReference>
<protein>
    <submittedName>
        <fullName evidence="2">Fructoselysine-6-P-deglycase FrlB-like protein/hydroxymethylpyrimidine pyrophosphatase-like HAD family hydrolase</fullName>
    </submittedName>
</protein>
<accession>A0A7W7NTI0</accession>
<evidence type="ECO:0000259" key="1">
    <source>
        <dbReference type="PROSITE" id="PS51464"/>
    </source>
</evidence>
<evidence type="ECO:0000313" key="2">
    <source>
        <dbReference type="EMBL" id="MBB4841325.1"/>
    </source>
</evidence>
<gene>
    <name evidence="2" type="ORF">HNP52_004427</name>
</gene>
<dbReference type="RefSeq" id="WP_184170905.1">
    <property type="nucleotide sequence ID" value="NZ_JACHLN010000005.1"/>
</dbReference>
<dbReference type="EMBL" id="JACHLN010000005">
    <property type="protein sequence ID" value="MBB4841325.1"/>
    <property type="molecule type" value="Genomic_DNA"/>
</dbReference>
<dbReference type="InterPro" id="IPR001347">
    <property type="entry name" value="SIS_dom"/>
</dbReference>
<dbReference type="GO" id="GO:1901135">
    <property type="term" value="P:carbohydrate derivative metabolic process"/>
    <property type="evidence" value="ECO:0007669"/>
    <property type="project" value="InterPro"/>
</dbReference>
<name>A0A7W7NTI0_9SPHN</name>
<dbReference type="GO" id="GO:0097367">
    <property type="term" value="F:carbohydrate derivative binding"/>
    <property type="evidence" value="ECO:0007669"/>
    <property type="project" value="InterPro"/>
</dbReference>
<keyword evidence="2" id="KW-0378">Hydrolase</keyword>
<dbReference type="Pfam" id="PF08282">
    <property type="entry name" value="Hydrolase_3"/>
    <property type="match status" value="1"/>
</dbReference>
<sequence>MTRFAEKLDTLLGTAELVAATNLDSLAGALRGGRARPTIAIGSGGSAITARYFARCRETLFAQGTEVVTPVEFVLGNRDLAAHDVWLFSAGADNPDSVASVIAARARGAAVRVLTRNVAGSAAVAARAQAGSEIFEVPVIETKDGFLATHSLVGSVVALLLAADQVCDDPIGEGLAARALQDIALALAPEARATMRVRFADLGRNDLLLLIADPGVRAIAELIETSAWEAAIGPVQLTDVRNFAHGRHSWLHHRSRETFVVALTGHETLKLWERAAAILPDVRNTSLDFGDGGRLRNAIGLVEGLTIVESMGAAVGIDPGKPGIGDFGRALYDDDGLLTVSRELSPAIRHKQAALLARDEADGAGRSIRAAAAERREALSCAAIGGIVLDYDGTIISDEERYGTPRKEIVDELVRLDSIGVRLGIATGRGDSGGKALREVLPAELHPRVTMGYYNGAYVQPLTVDIEKAPPPIDADLAETFAWLQAQPQLFVGEFGGRFSNVQISVKLENLVDNGAFFTALKACAPVESGRVKFARSGHSIDFFAAGTSKKTVIDRVRNGLPEDSAVLCVGDSGARSGNDHELLSHSLGVSVGTVCGRHEGCWSLFGAELTGPEALLRLLGSVQRDVHGIVRINVSALGLDSFCEMGTNGEHDAPAA</sequence>
<proteinExistence type="predicted"/>
<organism evidence="2 3">
    <name type="scientific">Sphingomonas kyeonggiensis</name>
    <dbReference type="NCBI Taxonomy" id="1268553"/>
    <lineage>
        <taxon>Bacteria</taxon>
        <taxon>Pseudomonadati</taxon>
        <taxon>Pseudomonadota</taxon>
        <taxon>Alphaproteobacteria</taxon>
        <taxon>Sphingomonadales</taxon>
        <taxon>Sphingomonadaceae</taxon>
        <taxon>Sphingomonas</taxon>
    </lineage>
</organism>
<dbReference type="PROSITE" id="PS51464">
    <property type="entry name" value="SIS"/>
    <property type="match status" value="1"/>
</dbReference>
<dbReference type="AlphaFoldDB" id="A0A7W7NTI0"/>
<dbReference type="SUPFAM" id="SSF53697">
    <property type="entry name" value="SIS domain"/>
    <property type="match status" value="1"/>
</dbReference>
<comment type="caution">
    <text evidence="2">The sequence shown here is derived from an EMBL/GenBank/DDBJ whole genome shotgun (WGS) entry which is preliminary data.</text>
</comment>